<feature type="domain" description="SusD-like N-terminal" evidence="7">
    <location>
        <begin position="90"/>
        <end position="225"/>
    </location>
</feature>
<reference evidence="8 11" key="3">
    <citation type="submission" date="2018-03" db="EMBL/GenBank/DDBJ databases">
        <title>Genomic Encyclopedia of Archaeal and Bacterial Type Strains, Phase II (KMG-II): from individual species to whole genera.</title>
        <authorList>
            <person name="Goeker M."/>
        </authorList>
    </citation>
    <scope>NUCLEOTIDE SEQUENCE [LARGE SCALE GENOMIC DNA]</scope>
    <source>
        <strain evidence="8 11">DSM 17797</strain>
    </source>
</reference>
<proteinExistence type="inferred from homology"/>
<dbReference type="Pfam" id="PF07980">
    <property type="entry name" value="SusD_RagB"/>
    <property type="match status" value="1"/>
</dbReference>
<gene>
    <name evidence="8" type="ORF">BC624_11614</name>
    <name evidence="9" type="ORF">SAMN05443373_11814</name>
</gene>
<keyword evidence="5" id="KW-0998">Cell outer membrane</keyword>
<comment type="subcellular location">
    <subcellularLocation>
        <location evidence="1">Cell outer membrane</location>
    </subcellularLocation>
</comment>
<dbReference type="EMBL" id="FQWO01000018">
    <property type="protein sequence ID" value="SHH58407.1"/>
    <property type="molecule type" value="Genomic_DNA"/>
</dbReference>
<dbReference type="EMBL" id="PVUB01000016">
    <property type="protein sequence ID" value="PRZ19566.1"/>
    <property type="molecule type" value="Genomic_DNA"/>
</dbReference>
<protein>
    <submittedName>
        <fullName evidence="9">SusD family protein</fullName>
    </submittedName>
    <submittedName>
        <fullName evidence="8">SusD-like starch-binding protein associating with outer membrane</fullName>
    </submittedName>
</protein>
<evidence type="ECO:0000313" key="9">
    <source>
        <dbReference type="EMBL" id="SHH58407.1"/>
    </source>
</evidence>
<name>A0A1M5U5X8_9FLAO</name>
<evidence type="ECO:0000256" key="4">
    <source>
        <dbReference type="ARBA" id="ARBA00023136"/>
    </source>
</evidence>
<evidence type="ECO:0000256" key="3">
    <source>
        <dbReference type="ARBA" id="ARBA00022729"/>
    </source>
</evidence>
<dbReference type="SUPFAM" id="SSF48452">
    <property type="entry name" value="TPR-like"/>
    <property type="match status" value="1"/>
</dbReference>
<dbReference type="OrthoDB" id="621570at2"/>
<dbReference type="Pfam" id="PF14322">
    <property type="entry name" value="SusD-like_3"/>
    <property type="match status" value="1"/>
</dbReference>
<dbReference type="CDD" id="cd08977">
    <property type="entry name" value="SusD"/>
    <property type="match status" value="1"/>
</dbReference>
<dbReference type="RefSeq" id="WP_072946124.1">
    <property type="nucleotide sequence ID" value="NZ_FQWO01000018.1"/>
</dbReference>
<dbReference type="GO" id="GO:0009279">
    <property type="term" value="C:cell outer membrane"/>
    <property type="evidence" value="ECO:0007669"/>
    <property type="project" value="UniProtKB-SubCell"/>
</dbReference>
<evidence type="ECO:0000256" key="2">
    <source>
        <dbReference type="ARBA" id="ARBA00006275"/>
    </source>
</evidence>
<reference evidence="9" key="1">
    <citation type="submission" date="2016-11" db="EMBL/GenBank/DDBJ databases">
        <authorList>
            <person name="Jaros S."/>
            <person name="Januszkiewicz K."/>
            <person name="Wedrychowicz H."/>
        </authorList>
    </citation>
    <scope>NUCLEOTIDE SEQUENCE [LARGE SCALE GENOMIC DNA]</scope>
    <source>
        <strain evidence="9">DSM 19729</strain>
    </source>
</reference>
<dbReference type="Proteomes" id="UP000184384">
    <property type="component" value="Unassembled WGS sequence"/>
</dbReference>
<dbReference type="Proteomes" id="UP000237771">
    <property type="component" value="Unassembled WGS sequence"/>
</dbReference>
<evidence type="ECO:0000259" key="7">
    <source>
        <dbReference type="Pfam" id="PF14322"/>
    </source>
</evidence>
<comment type="similarity">
    <text evidence="2">Belongs to the SusD family.</text>
</comment>
<dbReference type="InterPro" id="IPR011990">
    <property type="entry name" value="TPR-like_helical_dom_sf"/>
</dbReference>
<evidence type="ECO:0000313" key="8">
    <source>
        <dbReference type="EMBL" id="PRZ19566.1"/>
    </source>
</evidence>
<evidence type="ECO:0000313" key="11">
    <source>
        <dbReference type="Proteomes" id="UP000237771"/>
    </source>
</evidence>
<dbReference type="AlphaFoldDB" id="A0A1M5U5X8"/>
<keyword evidence="4" id="KW-0472">Membrane</keyword>
<feature type="domain" description="RagB/SusD" evidence="6">
    <location>
        <begin position="313"/>
        <end position="457"/>
    </location>
</feature>
<dbReference type="InterPro" id="IPR012944">
    <property type="entry name" value="SusD_RagB_dom"/>
</dbReference>
<dbReference type="STRING" id="280093.SAMN05443373_11814"/>
<dbReference type="InterPro" id="IPR033985">
    <property type="entry name" value="SusD-like_N"/>
</dbReference>
<accession>A0A1M5U5X8</accession>
<evidence type="ECO:0000259" key="6">
    <source>
        <dbReference type="Pfam" id="PF07980"/>
    </source>
</evidence>
<evidence type="ECO:0000256" key="5">
    <source>
        <dbReference type="ARBA" id="ARBA00023237"/>
    </source>
</evidence>
<keyword evidence="3" id="KW-0732">Signal</keyword>
<reference evidence="10" key="2">
    <citation type="submission" date="2016-11" db="EMBL/GenBank/DDBJ databases">
        <authorList>
            <person name="Varghese N."/>
            <person name="Submissions S."/>
        </authorList>
    </citation>
    <scope>NUCLEOTIDE SEQUENCE [LARGE SCALE GENOMIC DNA]</scope>
    <source>
        <strain evidence="10">DSM 19729</strain>
    </source>
</reference>
<sequence length="457" mass="50719">MKNYIKPIILFIAFFPFVGCDDFVDVAVPYSQLTGNLVFEDANTANAAIADIYSKLRDTGMLTGSSLGSAACLGLYADELVYYGANNENSLFIYNNTLLGNTAAVSQLWNQSYHQIYCANAIIEGCERSQTLSTANKNQFIGEAVFIRALIHFYLTNLYGDVPYIDATNYETNRLLPRMPVATVSASIIADLNRAIALLPENYLSADRVRPNRSTAIALLARVYLYKGDWAEAANAASAVLNNPIYVWENNIDKTFLKECKATIWQFIPKVAGNNTDEGALFILKSGPPTFAGLRPELFQSFGSNDLRKTRWIASVTDGKTTWYHANKYKQKSNTGTSVEYSIIFRLAEQYLIRAEARARQGELIGAKEDLNVVRKTAGLSNTTAVTADAIVAAVIQERRFELFTESGHRFFDLKRNGALDSVLPTVKPGWNSTDVLWPIPEKELLANPNLVQNLGY</sequence>
<dbReference type="Gene3D" id="1.25.40.390">
    <property type="match status" value="1"/>
</dbReference>
<organism evidence="9 10">
    <name type="scientific">Flavobacterium granuli</name>
    <dbReference type="NCBI Taxonomy" id="280093"/>
    <lineage>
        <taxon>Bacteria</taxon>
        <taxon>Pseudomonadati</taxon>
        <taxon>Bacteroidota</taxon>
        <taxon>Flavobacteriia</taxon>
        <taxon>Flavobacteriales</taxon>
        <taxon>Flavobacteriaceae</taxon>
        <taxon>Flavobacterium</taxon>
    </lineage>
</organism>
<keyword evidence="11" id="KW-1185">Reference proteome</keyword>
<evidence type="ECO:0000313" key="10">
    <source>
        <dbReference type="Proteomes" id="UP000184384"/>
    </source>
</evidence>
<evidence type="ECO:0000256" key="1">
    <source>
        <dbReference type="ARBA" id="ARBA00004442"/>
    </source>
</evidence>